<dbReference type="GO" id="GO:0005506">
    <property type="term" value="F:iron ion binding"/>
    <property type="evidence" value="ECO:0007669"/>
    <property type="project" value="UniProtKB-ARBA"/>
</dbReference>
<gene>
    <name evidence="2" type="ORF">KAJ83_06960</name>
</gene>
<dbReference type="RefSeq" id="WP_210681336.1">
    <property type="nucleotide sequence ID" value="NZ_JAGMWN010000003.1"/>
</dbReference>
<dbReference type="SUPFAM" id="SSF51197">
    <property type="entry name" value="Clavaminate synthase-like"/>
    <property type="match status" value="1"/>
</dbReference>
<reference evidence="2" key="1">
    <citation type="submission" date="2021-04" db="EMBL/GenBank/DDBJ databases">
        <authorList>
            <person name="Zhang D.-C."/>
        </authorList>
    </citation>
    <scope>NUCLEOTIDE SEQUENCE</scope>
    <source>
        <strain evidence="2">CGMCC 1.15697</strain>
    </source>
</reference>
<protein>
    <submittedName>
        <fullName evidence="2">Phytanoyl-CoA dioxygenase family protein</fullName>
    </submittedName>
</protein>
<dbReference type="Pfam" id="PF05721">
    <property type="entry name" value="PhyH"/>
    <property type="match status" value="1"/>
</dbReference>
<dbReference type="Gene3D" id="2.60.120.620">
    <property type="entry name" value="q2cbj1_9rhob like domain"/>
    <property type="match status" value="1"/>
</dbReference>
<organism evidence="2 3">
    <name type="scientific">Marivibrio halodurans</name>
    <dbReference type="NCBI Taxonomy" id="2039722"/>
    <lineage>
        <taxon>Bacteria</taxon>
        <taxon>Pseudomonadati</taxon>
        <taxon>Pseudomonadota</taxon>
        <taxon>Alphaproteobacteria</taxon>
        <taxon>Rhodospirillales</taxon>
        <taxon>Rhodospirillaceae</taxon>
        <taxon>Marivibrio</taxon>
    </lineage>
</organism>
<evidence type="ECO:0000313" key="2">
    <source>
        <dbReference type="EMBL" id="MBP5856742.1"/>
    </source>
</evidence>
<accession>A0A8J7RXU8</accession>
<keyword evidence="3" id="KW-1185">Reference proteome</keyword>
<keyword evidence="2" id="KW-0223">Dioxygenase</keyword>
<dbReference type="PANTHER" id="PTHR20883:SF48">
    <property type="entry name" value="ECTOINE DIOXYGENASE"/>
    <property type="match status" value="1"/>
</dbReference>
<dbReference type="EMBL" id="JAGMWN010000003">
    <property type="protein sequence ID" value="MBP5856742.1"/>
    <property type="molecule type" value="Genomic_DNA"/>
</dbReference>
<comment type="caution">
    <text evidence="2">The sequence shown here is derived from an EMBL/GenBank/DDBJ whole genome shotgun (WGS) entry which is preliminary data.</text>
</comment>
<dbReference type="PANTHER" id="PTHR20883">
    <property type="entry name" value="PHYTANOYL-COA DIOXYGENASE DOMAIN CONTAINING 1"/>
    <property type="match status" value="1"/>
</dbReference>
<dbReference type="AlphaFoldDB" id="A0A8J7RXU8"/>
<evidence type="ECO:0000256" key="1">
    <source>
        <dbReference type="ARBA" id="ARBA00001954"/>
    </source>
</evidence>
<sequence length="270" mass="29957">MYLTSQQVEEFDERGYLQFSGLLDAEEVAVLNTERRHLQAREGAEVVREPGSSAIRLIYGAHDYCEPFRLLSCLPRLLGPVRQLLRASAYIHQSRLDPRRGFTGDPWNWHQDFGVWRHEDGMKRPDCVMTAIMLDDTTAVNGPLLLVPGSHRHGEVREAHPEPDGRGSSVMRISAHMLEALARDGGIEALTGPAGTVAFIHCNLVHGSANNVSPWPRATLYLAYNSVENLPEGGQGRAWFLNNPDRTPLDPVDDDALHALSRAAKARRAG</sequence>
<dbReference type="InterPro" id="IPR008775">
    <property type="entry name" value="Phytyl_CoA_dOase-like"/>
</dbReference>
<evidence type="ECO:0000313" key="3">
    <source>
        <dbReference type="Proteomes" id="UP000672602"/>
    </source>
</evidence>
<keyword evidence="2" id="KW-0560">Oxidoreductase</keyword>
<name>A0A8J7RXU8_9PROT</name>
<proteinExistence type="predicted"/>
<dbReference type="GO" id="GO:0016706">
    <property type="term" value="F:2-oxoglutarate-dependent dioxygenase activity"/>
    <property type="evidence" value="ECO:0007669"/>
    <property type="project" value="UniProtKB-ARBA"/>
</dbReference>
<dbReference type="Proteomes" id="UP000672602">
    <property type="component" value="Unassembled WGS sequence"/>
</dbReference>
<comment type="cofactor">
    <cofactor evidence="1">
        <name>Fe(2+)</name>
        <dbReference type="ChEBI" id="CHEBI:29033"/>
    </cofactor>
</comment>